<keyword evidence="2" id="KW-0812">Transmembrane</keyword>
<feature type="domain" description="Peptidase M12B" evidence="4">
    <location>
        <begin position="275"/>
        <end position="506"/>
    </location>
</feature>
<dbReference type="GO" id="GO:0006509">
    <property type="term" value="P:membrane protein ectodomain proteolysis"/>
    <property type="evidence" value="ECO:0007669"/>
    <property type="project" value="TreeGrafter"/>
</dbReference>
<dbReference type="EnsemblMetazoa" id="BGLB023518-RA">
    <property type="protein sequence ID" value="BGLB023518-PA"/>
    <property type="gene ID" value="BGLB023518"/>
</dbReference>
<dbReference type="PROSITE" id="PS50214">
    <property type="entry name" value="DISINTEGRIN_2"/>
    <property type="match status" value="1"/>
</dbReference>
<dbReference type="InterPro" id="IPR001590">
    <property type="entry name" value="Peptidase_M12B"/>
</dbReference>
<keyword evidence="2" id="KW-1133">Transmembrane helix</keyword>
<feature type="transmembrane region" description="Helical" evidence="2">
    <location>
        <begin position="724"/>
        <end position="747"/>
    </location>
</feature>
<proteinExistence type="predicted"/>
<keyword evidence="1" id="KW-0479">Metal-binding</keyword>
<dbReference type="InterPro" id="IPR051489">
    <property type="entry name" value="ADAM_Metalloproteinase"/>
</dbReference>
<evidence type="ECO:0000313" key="6">
    <source>
        <dbReference type="Proteomes" id="UP000076420"/>
    </source>
</evidence>
<evidence type="ECO:0000313" key="5">
    <source>
        <dbReference type="EnsemblMetazoa" id="BGLB023518-PA"/>
    </source>
</evidence>
<dbReference type="Gene3D" id="4.10.70.30">
    <property type="match status" value="1"/>
</dbReference>
<feature type="active site" evidence="1">
    <location>
        <position position="441"/>
    </location>
</feature>
<feature type="binding site" evidence="1">
    <location>
        <position position="450"/>
    </location>
    <ligand>
        <name>Zn(2+)</name>
        <dbReference type="ChEBI" id="CHEBI:29105"/>
        <note>catalytic</note>
    </ligand>
</feature>
<dbReference type="GO" id="GO:0004222">
    <property type="term" value="F:metalloendopeptidase activity"/>
    <property type="evidence" value="ECO:0007669"/>
    <property type="project" value="InterPro"/>
</dbReference>
<name>A0A2C9KU56_BIOGL</name>
<dbReference type="Gene3D" id="4.10.70.10">
    <property type="entry name" value="Disintegrin domain"/>
    <property type="match status" value="1"/>
</dbReference>
<dbReference type="SUPFAM" id="SSF55486">
    <property type="entry name" value="Metalloproteases ('zincins'), catalytic domain"/>
    <property type="match status" value="1"/>
</dbReference>
<dbReference type="GO" id="GO:0005886">
    <property type="term" value="C:plasma membrane"/>
    <property type="evidence" value="ECO:0007669"/>
    <property type="project" value="TreeGrafter"/>
</dbReference>
<dbReference type="SUPFAM" id="SSF57552">
    <property type="entry name" value="Blood coagulation inhibitor (disintegrin)"/>
    <property type="match status" value="1"/>
</dbReference>
<dbReference type="RefSeq" id="XP_013067157.2">
    <property type="nucleotide sequence ID" value="XM_013211703.2"/>
</dbReference>
<feature type="binding site" evidence="1">
    <location>
        <position position="444"/>
    </location>
    <ligand>
        <name>Zn(2+)</name>
        <dbReference type="ChEBI" id="CHEBI:29105"/>
        <note>catalytic</note>
    </ligand>
</feature>
<dbReference type="GO" id="GO:0046872">
    <property type="term" value="F:metal ion binding"/>
    <property type="evidence" value="ECO:0007669"/>
    <property type="project" value="UniProtKB-KW"/>
</dbReference>
<evidence type="ECO:0000256" key="2">
    <source>
        <dbReference type="SAM" id="Phobius"/>
    </source>
</evidence>
<dbReference type="Pfam" id="PF13688">
    <property type="entry name" value="Reprolysin_5"/>
    <property type="match status" value="1"/>
</dbReference>
<dbReference type="InterPro" id="IPR024079">
    <property type="entry name" value="MetalloPept_cat_dom_sf"/>
</dbReference>
<dbReference type="VEuPathDB" id="VectorBase:BGLAX_033873"/>
<evidence type="ECO:0000259" key="4">
    <source>
        <dbReference type="PROSITE" id="PS50215"/>
    </source>
</evidence>
<dbReference type="KEGG" id="bgt:106055443"/>
<dbReference type="PROSITE" id="PS50215">
    <property type="entry name" value="ADAM_MEPRO"/>
    <property type="match status" value="1"/>
</dbReference>
<evidence type="ECO:0000256" key="1">
    <source>
        <dbReference type="PROSITE-ProRule" id="PRU00276"/>
    </source>
</evidence>
<dbReference type="InterPro" id="IPR036436">
    <property type="entry name" value="Disintegrin_dom_sf"/>
</dbReference>
<dbReference type="OrthoDB" id="2149267at2759"/>
<dbReference type="VEuPathDB" id="VectorBase:BGLB023518"/>
<dbReference type="InterPro" id="IPR001762">
    <property type="entry name" value="Disintegrin_dom"/>
</dbReference>
<dbReference type="Proteomes" id="UP000076420">
    <property type="component" value="Unassembled WGS sequence"/>
</dbReference>
<feature type="domain" description="Disintegrin" evidence="3">
    <location>
        <begin position="507"/>
        <end position="609"/>
    </location>
</feature>
<reference evidence="5" key="1">
    <citation type="submission" date="2020-05" db="UniProtKB">
        <authorList>
            <consortium name="EnsemblMetazoa"/>
        </authorList>
    </citation>
    <scope>IDENTIFICATION</scope>
    <source>
        <strain evidence="5">BB02</strain>
    </source>
</reference>
<dbReference type="PANTHER" id="PTHR45702">
    <property type="entry name" value="ADAM10/ADAM17 METALLOPEPTIDASE FAMILY MEMBER"/>
    <property type="match status" value="1"/>
</dbReference>
<comment type="caution">
    <text evidence="1">Lacks conserved residue(s) required for the propagation of feature annotation.</text>
</comment>
<gene>
    <name evidence="5" type="primary">106055443</name>
</gene>
<organism evidence="5 6">
    <name type="scientific">Biomphalaria glabrata</name>
    <name type="common">Bloodfluke planorb</name>
    <name type="synonym">Freshwater snail</name>
    <dbReference type="NCBI Taxonomy" id="6526"/>
    <lineage>
        <taxon>Eukaryota</taxon>
        <taxon>Metazoa</taxon>
        <taxon>Spiralia</taxon>
        <taxon>Lophotrochozoa</taxon>
        <taxon>Mollusca</taxon>
        <taxon>Gastropoda</taxon>
        <taxon>Heterobranchia</taxon>
        <taxon>Euthyneura</taxon>
        <taxon>Panpulmonata</taxon>
        <taxon>Hygrophila</taxon>
        <taxon>Lymnaeoidea</taxon>
        <taxon>Planorbidae</taxon>
        <taxon>Biomphalaria</taxon>
    </lineage>
</organism>
<dbReference type="Gene3D" id="3.40.390.10">
    <property type="entry name" value="Collagenase (Catalytic Domain)"/>
    <property type="match status" value="1"/>
</dbReference>
<dbReference type="PANTHER" id="PTHR45702:SF2">
    <property type="entry name" value="KUZBANIAN, ISOFORM A"/>
    <property type="match status" value="1"/>
</dbReference>
<accession>A0A2C9KU56</accession>
<keyword evidence="1" id="KW-0862">Zinc</keyword>
<dbReference type="STRING" id="6526.A0A2C9KU56"/>
<feature type="binding site" evidence="1">
    <location>
        <position position="440"/>
    </location>
    <ligand>
        <name>Zn(2+)</name>
        <dbReference type="ChEBI" id="CHEBI:29105"/>
        <note>catalytic</note>
    </ligand>
</feature>
<keyword evidence="2" id="KW-0472">Membrane</keyword>
<protein>
    <recommendedName>
        <fullName evidence="7">Peptidase M12B domain-containing protein</fullName>
    </recommendedName>
</protein>
<dbReference type="AlphaFoldDB" id="A0A2C9KU56"/>
<evidence type="ECO:0008006" key="7">
    <source>
        <dbReference type="Google" id="ProtNLM"/>
    </source>
</evidence>
<dbReference type="SMART" id="SM00050">
    <property type="entry name" value="DISIN"/>
    <property type="match status" value="1"/>
</dbReference>
<dbReference type="GO" id="GO:0007219">
    <property type="term" value="P:Notch signaling pathway"/>
    <property type="evidence" value="ECO:0007669"/>
    <property type="project" value="TreeGrafter"/>
</dbReference>
<sequence length="849" mass="95489">MFKMLFVQSTDNCFTESLLTLYSNRVLKFLLLLLCTNLQCFGYFSSVWLKSDVDLSPLEEHHNSSTQANPLYRPICNDSDNFRETLRVCSMDSAPDDYGNTMRHSRVLVFRLMKEYAKLFIDTRHISLPNATVTIKASDYNNVPLYNEFFSTDLFRFYAGTLVVDDIPILFTGHWDESKFLGSAVHVFHHLELECTSLSSADFYTKDSCFYCSVSCNKLTFPEGNTTSGDNTSLDFLDLFDVHISSKGIMSKKSQNLDKDLRSKRQTRGNVPPPLSCSLHLAADHLFFSYIGANSVSRTLNTMLSLINEVDAIFRSVDFDGDGYGDNIGFIVGKVDIHSLNDPSYMLIKEYMKADEYLHLFSKYYDFSQACLGVAFTYRDLGSVSGTSYPAFSDPNLAGGICEQRMEVNSEIISFNTVAVTMYSHGTRMPREIFVLNLVHELGHSFGARHDETSECLSQGDYGSFIMNWQSNPGTEPNNRKFSPCSIRSILPVVKKKGVCLLSNILMSQCGNTIPEDDEECDCGVAKTCLSVDPCCTPSDTQGGPDAPCTVRKSTGNLCSPRKDQCCTSNCSYISASENHVCNTLDGCSHVSMCNGQSGRCPESAFQPDGIFCNNGLDVCKSGTCAVGVCEYHNMTACFCSDLDDQCKVCCKHLVSLTCMPVGNYSFIKTNTTIHHNTGVPCYDRGYCAARHMCILPFKDDPAEAILFGSDSERRFKFHFNNYWFYYFLVALCFLIILIFLTVSYKINDSDHLKALRYGKMMAIFAMGEHQSKVYRQMLIEINNYYNIRMHKVQLQSDPISHTEAVARIKALFPMVTTPYIIRLARMSASESFVVKLLLIQGHRMRTFT</sequence>
<evidence type="ECO:0000259" key="3">
    <source>
        <dbReference type="PROSITE" id="PS50214"/>
    </source>
</evidence>